<dbReference type="PANTHER" id="PTHR33164">
    <property type="entry name" value="TRANSCRIPTIONAL REGULATOR, MARR FAMILY"/>
    <property type="match status" value="1"/>
</dbReference>
<feature type="domain" description="HTH marR-type" evidence="2">
    <location>
        <begin position="78"/>
        <end position="213"/>
    </location>
</feature>
<dbReference type="SMART" id="SM00347">
    <property type="entry name" value="HTH_MARR"/>
    <property type="match status" value="1"/>
</dbReference>
<dbReference type="AlphaFoldDB" id="A0A7U3VPH1"/>
<dbReference type="EMBL" id="AP018365">
    <property type="protein sequence ID" value="BBA98683.1"/>
    <property type="molecule type" value="Genomic_DNA"/>
</dbReference>
<reference evidence="3 4" key="2">
    <citation type="journal article" date="2011" name="J. Antibiot.">
        <title>Furaquinocins I and J: novel polyketide isoprenoid hybrid compounds from Streptomyces reveromyceticus SN-593.</title>
        <authorList>
            <person name="Panthee S."/>
            <person name="Takahashi S."/>
            <person name="Takagi H."/>
            <person name="Nogawa T."/>
            <person name="Oowada E."/>
            <person name="Uramoto M."/>
            <person name="Osada H."/>
        </authorList>
    </citation>
    <scope>NUCLEOTIDE SEQUENCE [LARGE SCALE GENOMIC DNA]</scope>
    <source>
        <strain evidence="3 4">SN-593</strain>
    </source>
</reference>
<evidence type="ECO:0000313" key="3">
    <source>
        <dbReference type="EMBL" id="BBA98683.1"/>
    </source>
</evidence>
<accession>A0A7U3VPH1</accession>
<reference evidence="3 4" key="1">
    <citation type="journal article" date="2010" name="J. Bacteriol.">
        <title>Biochemical characterization of a novel indole prenyltransferase from Streptomyces sp. SN-593.</title>
        <authorList>
            <person name="Takahashi S."/>
            <person name="Takagi H."/>
            <person name="Toyoda A."/>
            <person name="Uramoto M."/>
            <person name="Nogawa T."/>
            <person name="Ueki M."/>
            <person name="Sakaki Y."/>
            <person name="Osada H."/>
        </authorList>
    </citation>
    <scope>NUCLEOTIDE SEQUENCE [LARGE SCALE GENOMIC DNA]</scope>
    <source>
        <strain evidence="3 4">SN-593</strain>
    </source>
</reference>
<keyword evidence="4" id="KW-1185">Reference proteome</keyword>
<dbReference type="InterPro" id="IPR039422">
    <property type="entry name" value="MarR/SlyA-like"/>
</dbReference>
<dbReference type="InterPro" id="IPR036388">
    <property type="entry name" value="WH-like_DNA-bd_sf"/>
</dbReference>
<dbReference type="SUPFAM" id="SSF46785">
    <property type="entry name" value="Winged helix' DNA-binding domain"/>
    <property type="match status" value="1"/>
</dbReference>
<evidence type="ECO:0000259" key="2">
    <source>
        <dbReference type="PROSITE" id="PS50995"/>
    </source>
</evidence>
<dbReference type="Pfam" id="PF12802">
    <property type="entry name" value="MarR_2"/>
    <property type="match status" value="1"/>
</dbReference>
<evidence type="ECO:0000256" key="1">
    <source>
        <dbReference type="SAM" id="MobiDB-lite"/>
    </source>
</evidence>
<dbReference type="InterPro" id="IPR036390">
    <property type="entry name" value="WH_DNA-bd_sf"/>
</dbReference>
<reference evidence="3 4" key="3">
    <citation type="journal article" date="2011" name="Nat. Chem. Biol.">
        <title>Reveromycin A biosynthesis uses RevG and RevJ for stereospecific spiroacetal formation.</title>
        <authorList>
            <person name="Takahashi S."/>
            <person name="Toyoda A."/>
            <person name="Sekiyama Y."/>
            <person name="Takagi H."/>
            <person name="Nogawa T."/>
            <person name="Uramoto M."/>
            <person name="Suzuki R."/>
            <person name="Koshino H."/>
            <person name="Kumano T."/>
            <person name="Panthee S."/>
            <person name="Dairi T."/>
            <person name="Ishikawa J."/>
            <person name="Ikeda H."/>
            <person name="Sakaki Y."/>
            <person name="Osada H."/>
        </authorList>
    </citation>
    <scope>NUCLEOTIDE SEQUENCE [LARGE SCALE GENOMIC DNA]</scope>
    <source>
        <strain evidence="3 4">SN-593</strain>
    </source>
</reference>
<dbReference type="GO" id="GO:0003700">
    <property type="term" value="F:DNA-binding transcription factor activity"/>
    <property type="evidence" value="ECO:0007669"/>
    <property type="project" value="InterPro"/>
</dbReference>
<reference evidence="3 4" key="4">
    <citation type="journal article" date="2020" name="Sci. Rep.">
        <title>beta-carboline chemical signals induce reveromycin production through a LuxR family regulator in Streptomyces sp. SN-593.</title>
        <authorList>
            <person name="Panthee S."/>
            <person name="Kito N."/>
            <person name="Hayashi T."/>
            <person name="Shimizu T."/>
            <person name="Ishikawa J."/>
            <person name="Hamamoto H."/>
            <person name="Osada H."/>
            <person name="Takahashi S."/>
        </authorList>
    </citation>
    <scope>NUCLEOTIDE SEQUENCE [LARGE SCALE GENOMIC DNA]</scope>
    <source>
        <strain evidence="3 4">SN-593</strain>
    </source>
</reference>
<dbReference type="GO" id="GO:0006950">
    <property type="term" value="P:response to stress"/>
    <property type="evidence" value="ECO:0007669"/>
    <property type="project" value="TreeGrafter"/>
</dbReference>
<organism evidence="3 4">
    <name type="scientific">Actinacidiphila reveromycinica</name>
    <dbReference type="NCBI Taxonomy" id="659352"/>
    <lineage>
        <taxon>Bacteria</taxon>
        <taxon>Bacillati</taxon>
        <taxon>Actinomycetota</taxon>
        <taxon>Actinomycetes</taxon>
        <taxon>Kitasatosporales</taxon>
        <taxon>Streptomycetaceae</taxon>
        <taxon>Actinacidiphila</taxon>
    </lineage>
</organism>
<feature type="compositionally biased region" description="Pro residues" evidence="1">
    <location>
        <begin position="48"/>
        <end position="59"/>
    </location>
</feature>
<dbReference type="RefSeq" id="WP_202234791.1">
    <property type="nucleotide sequence ID" value="NZ_AP018365.1"/>
</dbReference>
<dbReference type="PRINTS" id="PR00598">
    <property type="entry name" value="HTHMARR"/>
</dbReference>
<protein>
    <submittedName>
        <fullName evidence="3">Putative MarR family transcriptional regulator</fullName>
    </submittedName>
</protein>
<proteinExistence type="predicted"/>
<feature type="region of interest" description="Disordered" evidence="1">
    <location>
        <begin position="1"/>
        <end position="60"/>
    </location>
</feature>
<dbReference type="PANTHER" id="PTHR33164:SF104">
    <property type="entry name" value="TRANSCRIPTIONAL REGULATORY PROTEIN"/>
    <property type="match status" value="1"/>
</dbReference>
<dbReference type="PROSITE" id="PS50995">
    <property type="entry name" value="HTH_MARR_2"/>
    <property type="match status" value="1"/>
</dbReference>
<dbReference type="KEGG" id="arev:RVR_4967"/>
<dbReference type="Gene3D" id="1.10.10.10">
    <property type="entry name" value="Winged helix-like DNA-binding domain superfamily/Winged helix DNA-binding domain"/>
    <property type="match status" value="1"/>
</dbReference>
<sequence length="220" mass="22771">MTDREADTADAANIGEAPEAPEAPEASGAPGPPVPVHSDAYVSGDAPPGAPPGTPPPYPAADIAAAWQRERPGTPTSSIEVVTPIWRLAKLFADDRGRVLRAAGIDAATLDLLSVLRRAGPPYTLSTREIVRRTLVTAGAVSQRVARAEDGGLVRRGPAPTGGRTVLVTLTDDGHALIERSVDAVLGREATLVAGLSASEREVLVGLLDKLFADVRARTG</sequence>
<feature type="compositionally biased region" description="Low complexity" evidence="1">
    <location>
        <begin position="11"/>
        <end position="29"/>
    </location>
</feature>
<dbReference type="Proteomes" id="UP000595703">
    <property type="component" value="Chromosome"/>
</dbReference>
<name>A0A7U3VPH1_9ACTN</name>
<evidence type="ECO:0000313" key="4">
    <source>
        <dbReference type="Proteomes" id="UP000595703"/>
    </source>
</evidence>
<dbReference type="InterPro" id="IPR000835">
    <property type="entry name" value="HTH_MarR-typ"/>
</dbReference>
<gene>
    <name evidence="3" type="ORF">RVR_4967</name>
</gene>